<dbReference type="Gene3D" id="1.10.286.20">
    <property type="match status" value="1"/>
</dbReference>
<dbReference type="AlphaFoldDB" id="B9G0F6"/>
<organism evidence="5">
    <name type="scientific">Oryza sativa subsp. japonica</name>
    <name type="common">Rice</name>
    <dbReference type="NCBI Taxonomy" id="39947"/>
    <lineage>
        <taxon>Eukaryota</taxon>
        <taxon>Viridiplantae</taxon>
        <taxon>Streptophyta</taxon>
        <taxon>Embryophyta</taxon>
        <taxon>Tracheophyta</taxon>
        <taxon>Spermatophyta</taxon>
        <taxon>Magnoliopsida</taxon>
        <taxon>Liliopsida</taxon>
        <taxon>Poales</taxon>
        <taxon>Poaceae</taxon>
        <taxon>BOP clade</taxon>
        <taxon>Oryzoideae</taxon>
        <taxon>Oryzeae</taxon>
        <taxon>Oryzinae</taxon>
        <taxon>Oryza</taxon>
        <taxon>Oryza sativa</taxon>
    </lineage>
</organism>
<dbReference type="EMBL" id="CM000145">
    <property type="protein sequence ID" value="EEE68523.1"/>
    <property type="molecule type" value="Genomic_DNA"/>
</dbReference>
<dbReference type="InterPro" id="IPR001816">
    <property type="entry name" value="Transl_elong_EFTs/EF1B"/>
</dbReference>
<name>B9G0F6_ORYSJ</name>
<evidence type="ECO:0000259" key="4">
    <source>
        <dbReference type="Pfam" id="PF00889"/>
    </source>
</evidence>
<feature type="domain" description="Translation elongation factor EFTs/EF1B dimerisation" evidence="4">
    <location>
        <begin position="245"/>
        <end position="311"/>
    </location>
</feature>
<feature type="region of interest" description="Disordered" evidence="3">
    <location>
        <begin position="317"/>
        <end position="339"/>
    </location>
</feature>
<sequence>MVVEQPMIPRETPLQEPLIFAAAVDPCGGDGGTVDHLFLHVLSGDVPRERIPLHPARPSRSLPSPATSASSRDPSQFGRIDSGDLPRPAPVAPGEAVLHPPPRLRIPAPRVSSSAFSRLLDATADRGLSELAVCLHRNGFLPKNLLSIRSLTVVSLNSCGLPRRLWRNGRTLTRAMPEQTLEMDIGEEAAPIDNEEATLQHHWGGGAWHKCCAQGEMGIGTSTSGAWVVSSVLVIFYREGWVSLHRMGLGRLAGLITLEAEDSNAPLDALKRVGKSIAMHIVATKPLFLSKELVSASAVENERGILRTQSVLNDLSKEVGEGVQRPDEYTGSEATARAA</sequence>
<dbReference type="Pfam" id="PF00889">
    <property type="entry name" value="EF_TS"/>
    <property type="match status" value="1"/>
</dbReference>
<reference evidence="5" key="2">
    <citation type="submission" date="2008-12" db="EMBL/GenBank/DDBJ databases">
        <title>Improved gene annotation of the rice (Oryza sativa) genomes.</title>
        <authorList>
            <person name="Wang J."/>
            <person name="Li R."/>
            <person name="Fan W."/>
            <person name="Huang Q."/>
            <person name="Zhang J."/>
            <person name="Zhou Y."/>
            <person name="Hu Y."/>
            <person name="Zi S."/>
            <person name="Li J."/>
            <person name="Ni P."/>
            <person name="Zheng H."/>
            <person name="Zhang Y."/>
            <person name="Zhao M."/>
            <person name="Hao Q."/>
            <person name="McDermott J."/>
            <person name="Samudrala R."/>
            <person name="Kristiansen K."/>
            <person name="Wong G.K.-S."/>
        </authorList>
    </citation>
    <scope>NUCLEOTIDE SEQUENCE</scope>
</reference>
<accession>B9G0F6</accession>
<evidence type="ECO:0000313" key="5">
    <source>
        <dbReference type="EMBL" id="EEE68523.1"/>
    </source>
</evidence>
<feature type="region of interest" description="Disordered" evidence="3">
    <location>
        <begin position="50"/>
        <end position="104"/>
    </location>
</feature>
<dbReference type="PANTHER" id="PTHR11741:SF0">
    <property type="entry name" value="ELONGATION FACTOR TS, MITOCHONDRIAL"/>
    <property type="match status" value="1"/>
</dbReference>
<dbReference type="InterPro" id="IPR014039">
    <property type="entry name" value="Transl_elong_EFTs/EF1B_dimer"/>
</dbReference>
<feature type="compositionally biased region" description="Low complexity" evidence="3">
    <location>
        <begin position="56"/>
        <end position="72"/>
    </location>
</feature>
<dbReference type="InterPro" id="IPR036402">
    <property type="entry name" value="EF-Ts_dimer_sf"/>
</dbReference>
<keyword evidence="1" id="KW-0251">Elongation factor</keyword>
<reference evidence="5" key="1">
    <citation type="journal article" date="2005" name="PLoS Biol.">
        <title>The genomes of Oryza sativa: a history of duplications.</title>
        <authorList>
            <person name="Yu J."/>
            <person name="Wang J."/>
            <person name="Lin W."/>
            <person name="Li S."/>
            <person name="Li H."/>
            <person name="Zhou J."/>
            <person name="Ni P."/>
            <person name="Dong W."/>
            <person name="Hu S."/>
            <person name="Zeng C."/>
            <person name="Zhang J."/>
            <person name="Zhang Y."/>
            <person name="Li R."/>
            <person name="Xu Z."/>
            <person name="Li S."/>
            <person name="Li X."/>
            <person name="Zheng H."/>
            <person name="Cong L."/>
            <person name="Lin L."/>
            <person name="Yin J."/>
            <person name="Geng J."/>
            <person name="Li G."/>
            <person name="Shi J."/>
            <person name="Liu J."/>
            <person name="Lv H."/>
            <person name="Li J."/>
            <person name="Wang J."/>
            <person name="Deng Y."/>
            <person name="Ran L."/>
            <person name="Shi X."/>
            <person name="Wang X."/>
            <person name="Wu Q."/>
            <person name="Li C."/>
            <person name="Ren X."/>
            <person name="Wang J."/>
            <person name="Wang X."/>
            <person name="Li D."/>
            <person name="Liu D."/>
            <person name="Zhang X."/>
            <person name="Ji Z."/>
            <person name="Zhao W."/>
            <person name="Sun Y."/>
            <person name="Zhang Z."/>
            <person name="Bao J."/>
            <person name="Han Y."/>
            <person name="Dong L."/>
            <person name="Ji J."/>
            <person name="Chen P."/>
            <person name="Wu S."/>
            <person name="Liu J."/>
            <person name="Xiao Y."/>
            <person name="Bu D."/>
            <person name="Tan J."/>
            <person name="Yang L."/>
            <person name="Ye C."/>
            <person name="Zhang J."/>
            <person name="Xu J."/>
            <person name="Zhou Y."/>
            <person name="Yu Y."/>
            <person name="Zhang B."/>
            <person name="Zhuang S."/>
            <person name="Wei H."/>
            <person name="Liu B."/>
            <person name="Lei M."/>
            <person name="Yu H."/>
            <person name="Li Y."/>
            <person name="Xu H."/>
            <person name="Wei S."/>
            <person name="He X."/>
            <person name="Fang L."/>
            <person name="Zhang Z."/>
            <person name="Zhang Y."/>
            <person name="Huang X."/>
            <person name="Su Z."/>
            <person name="Tong W."/>
            <person name="Li J."/>
            <person name="Tong Z."/>
            <person name="Li S."/>
            <person name="Ye J."/>
            <person name="Wang L."/>
            <person name="Fang L."/>
            <person name="Lei T."/>
            <person name="Chen C."/>
            <person name="Chen H."/>
            <person name="Xu Z."/>
            <person name="Li H."/>
            <person name="Huang H."/>
            <person name="Zhang F."/>
            <person name="Xu H."/>
            <person name="Li N."/>
            <person name="Zhao C."/>
            <person name="Li S."/>
            <person name="Dong L."/>
            <person name="Huang Y."/>
            <person name="Li L."/>
            <person name="Xi Y."/>
            <person name="Qi Q."/>
            <person name="Li W."/>
            <person name="Zhang B."/>
            <person name="Hu W."/>
            <person name="Zhang Y."/>
            <person name="Tian X."/>
            <person name="Jiao Y."/>
            <person name="Liang X."/>
            <person name="Jin J."/>
            <person name="Gao L."/>
            <person name="Zheng W."/>
            <person name="Hao B."/>
            <person name="Liu S."/>
            <person name="Wang W."/>
            <person name="Yuan L."/>
            <person name="Cao M."/>
            <person name="McDermott J."/>
            <person name="Samudrala R."/>
            <person name="Wang J."/>
            <person name="Wong G.K."/>
            <person name="Yang H."/>
        </authorList>
    </citation>
    <scope>NUCLEOTIDE SEQUENCE [LARGE SCALE GENOMIC DNA]</scope>
</reference>
<dbReference type="Proteomes" id="UP000007752">
    <property type="component" value="Chromosome 8"/>
</dbReference>
<gene>
    <name evidence="5" type="ORF">OsJ_26964</name>
</gene>
<evidence type="ECO:0000256" key="1">
    <source>
        <dbReference type="ARBA" id="ARBA00022768"/>
    </source>
</evidence>
<dbReference type="PANTHER" id="PTHR11741">
    <property type="entry name" value="ELONGATION FACTOR TS"/>
    <property type="match status" value="1"/>
</dbReference>
<keyword evidence="2" id="KW-0648">Protein biosynthesis</keyword>
<proteinExistence type="predicted"/>
<protein>
    <recommendedName>
        <fullName evidence="4">Translation elongation factor EFTs/EF1B dimerisation domain-containing protein</fullName>
    </recommendedName>
</protein>
<dbReference type="Gene3D" id="3.30.479.20">
    <property type="entry name" value="Elongation factor Ts, dimerisation domain"/>
    <property type="match status" value="1"/>
</dbReference>
<dbReference type="GO" id="GO:0003746">
    <property type="term" value="F:translation elongation factor activity"/>
    <property type="evidence" value="ECO:0007669"/>
    <property type="project" value="UniProtKB-KW"/>
</dbReference>
<evidence type="ECO:0000256" key="2">
    <source>
        <dbReference type="ARBA" id="ARBA00022917"/>
    </source>
</evidence>
<dbReference type="SUPFAM" id="SSF54713">
    <property type="entry name" value="Elongation factor Ts (EF-Ts), dimerisation domain"/>
    <property type="match status" value="1"/>
</dbReference>
<feature type="compositionally biased region" description="Basic and acidic residues" evidence="3">
    <location>
        <begin position="317"/>
        <end position="328"/>
    </location>
</feature>
<evidence type="ECO:0000256" key="3">
    <source>
        <dbReference type="SAM" id="MobiDB-lite"/>
    </source>
</evidence>